<protein>
    <submittedName>
        <fullName evidence="1">Uncharacterized protein</fullName>
    </submittedName>
</protein>
<evidence type="ECO:0000313" key="2">
    <source>
        <dbReference type="Proteomes" id="UP000331127"/>
    </source>
</evidence>
<dbReference type="Proteomes" id="UP000331127">
    <property type="component" value="Unassembled WGS sequence"/>
</dbReference>
<proteinExistence type="predicted"/>
<evidence type="ECO:0000313" key="1">
    <source>
        <dbReference type="EMBL" id="GES07434.1"/>
    </source>
</evidence>
<keyword evidence="2" id="KW-1185">Reference proteome</keyword>
<name>A0A5M3WEN1_9ACTN</name>
<dbReference type="RefSeq" id="WP_155353141.1">
    <property type="nucleotide sequence ID" value="NZ_BAAAHL010000012.1"/>
</dbReference>
<dbReference type="AlphaFoldDB" id="A0A5M3WEN1"/>
<organism evidence="1 2">
    <name type="scientific">Acrocarpospora macrocephala</name>
    <dbReference type="NCBI Taxonomy" id="150177"/>
    <lineage>
        <taxon>Bacteria</taxon>
        <taxon>Bacillati</taxon>
        <taxon>Actinomycetota</taxon>
        <taxon>Actinomycetes</taxon>
        <taxon>Streptosporangiales</taxon>
        <taxon>Streptosporangiaceae</taxon>
        <taxon>Acrocarpospora</taxon>
    </lineage>
</organism>
<dbReference type="EMBL" id="BLAE01000006">
    <property type="protein sequence ID" value="GES07434.1"/>
    <property type="molecule type" value="Genomic_DNA"/>
</dbReference>
<reference evidence="1 2" key="1">
    <citation type="submission" date="2019-10" db="EMBL/GenBank/DDBJ databases">
        <title>Whole genome shotgun sequence of Acrocarpospora macrocephala NBRC 16266.</title>
        <authorList>
            <person name="Ichikawa N."/>
            <person name="Kimura A."/>
            <person name="Kitahashi Y."/>
            <person name="Komaki H."/>
            <person name="Oguchi A."/>
        </authorList>
    </citation>
    <scope>NUCLEOTIDE SEQUENCE [LARGE SCALE GENOMIC DNA]</scope>
    <source>
        <strain evidence="1 2">NBRC 16266</strain>
    </source>
</reference>
<accession>A0A5M3WEN1</accession>
<sequence>MSATDDILAGINAATRDIMDDGRDTWIAELLKNAPTWRELIDEGMCTEEQVKAKFPDAITGKIVPGQIIADGAEVTVQVLNERGELEEVRGRWEIRP</sequence>
<comment type="caution">
    <text evidence="1">The sequence shown here is derived from an EMBL/GenBank/DDBJ whole genome shotgun (WGS) entry which is preliminary data.</text>
</comment>
<gene>
    <name evidence="1" type="ORF">Amac_010290</name>
</gene>